<evidence type="ECO:0000313" key="1">
    <source>
        <dbReference type="EMBL" id="KAJ0179118.1"/>
    </source>
</evidence>
<evidence type="ECO:0000313" key="2">
    <source>
        <dbReference type="Proteomes" id="UP000824533"/>
    </source>
</evidence>
<name>A0ACC1D5E3_9NEOP</name>
<reference evidence="1 2" key="1">
    <citation type="journal article" date="2021" name="Front. Genet.">
        <title>Chromosome-Level Genome Assembly Reveals Significant Gene Expansion in the Toll and IMD Signaling Pathways of Dendrolimus kikuchii.</title>
        <authorList>
            <person name="Zhou J."/>
            <person name="Wu P."/>
            <person name="Xiong Z."/>
            <person name="Liu N."/>
            <person name="Zhao N."/>
            <person name="Ji M."/>
            <person name="Qiu Y."/>
            <person name="Yang B."/>
        </authorList>
    </citation>
    <scope>NUCLEOTIDE SEQUENCE [LARGE SCALE GENOMIC DNA]</scope>
    <source>
        <strain evidence="1">Ann1</strain>
    </source>
</reference>
<accession>A0ACC1D5E3</accession>
<sequence length="544" mass="61115">MTSVSLEESPLQTDVDQNDTALEKILSKFRPLGPFYIRFMPLLMFSSLTNSWFCMNYVFAAANVDYRCKYNCENVSEFIETALNITTNAERCLKYPLIDTNGTCSADNFNVTNAITCTEWVYKDPYSFVAEFNLGCQDWKRTLVGTARSIGYMIGLLLLGPVSDKIGRKKLIIFTGITGAVAGLVKSFTYSYWLYIALEVTDGLLGDTYSPNYMLGVEMVSKQNRVYFAPLMIGTMAVGGIILSATAWLFPYWRYFLRIIYAPALLYILYPLFLDESVRWLLIKGKKEDAKDIIRKAAKINKTVISEELITNVQCRKNVANTNILRLLKITISSKKLLLRFLACCCMWIAATFNKYSLLINSVSLEGNKYVNYALTAFADLPACILLTFVLIRFQRKKPLIGSFLLTGMFCVVQSFMKGYPTTSISLFFIGKLMSAIAYATVYLYTTELFPTYTRNTMHALCSSVGRIGSILAPQTPLLLRFWTGLPSVIVGGLSLITGVIIMLMPDTAEDVLPDTVKEAESLGTRTTYIPVKNNEEECVTNLK</sequence>
<protein>
    <submittedName>
        <fullName evidence="1">Uncharacterized protein</fullName>
    </submittedName>
</protein>
<organism evidence="1 2">
    <name type="scientific">Dendrolimus kikuchii</name>
    <dbReference type="NCBI Taxonomy" id="765133"/>
    <lineage>
        <taxon>Eukaryota</taxon>
        <taxon>Metazoa</taxon>
        <taxon>Ecdysozoa</taxon>
        <taxon>Arthropoda</taxon>
        <taxon>Hexapoda</taxon>
        <taxon>Insecta</taxon>
        <taxon>Pterygota</taxon>
        <taxon>Neoptera</taxon>
        <taxon>Endopterygota</taxon>
        <taxon>Lepidoptera</taxon>
        <taxon>Glossata</taxon>
        <taxon>Ditrysia</taxon>
        <taxon>Bombycoidea</taxon>
        <taxon>Lasiocampidae</taxon>
        <taxon>Dendrolimus</taxon>
    </lineage>
</organism>
<proteinExistence type="predicted"/>
<keyword evidence="2" id="KW-1185">Reference proteome</keyword>
<dbReference type="Proteomes" id="UP000824533">
    <property type="component" value="Linkage Group LG08"/>
</dbReference>
<comment type="caution">
    <text evidence="1">The sequence shown here is derived from an EMBL/GenBank/DDBJ whole genome shotgun (WGS) entry which is preliminary data.</text>
</comment>
<gene>
    <name evidence="1" type="ORF">K1T71_004830</name>
</gene>
<dbReference type="EMBL" id="CM034394">
    <property type="protein sequence ID" value="KAJ0179118.1"/>
    <property type="molecule type" value="Genomic_DNA"/>
</dbReference>